<keyword evidence="5 11" id="KW-0378">Hydrolase</keyword>
<keyword evidence="4 12" id="KW-0732">Signal</keyword>
<dbReference type="PANTHER" id="PTHR24264:SF54">
    <property type="entry name" value="PEPTIDASE S1 DOMAIN-CONTAINING PROTEIN"/>
    <property type="match status" value="1"/>
</dbReference>
<sequence>MPVLIHYWFVILLTFAYFCDTLVLRPEQADSVISNDEDVNRGHIRRKRFLGLSRKFKLNKRYQECIGPGDAKGHCKHLTFCPIDVLTGTRATLEYLCVIEKTFVGVCCPDDVALSGMVGSQLIMDLPAGGDDYGDQNNITGCGLSAEGRTMNSKQSSRVQEWPWLAAFYHPEDYEQRSEQQFCGGAVITDNHILSAAHCFQGESPQNIKVRLGEYDFSKSNETRFRDYDVAEIINHENFDYSTYENDIAIVRLAEPTSFNSYIWPICLPPTGVNFEDETVVVAGWGYKKYGVASFSEMLLQVSIPVWNQQKCVDSFLQRITEYNICAAAYEGGKDSCQGDSGGPLMYQLPNGRWVTIGVVSWGLECGNVGSPGIYTRVNRYLPWIIKNTIAKT</sequence>
<evidence type="ECO:0000313" key="14">
    <source>
        <dbReference type="EnsemblMetazoa" id="XP_019765267.1"/>
    </source>
</evidence>
<organism evidence="14 15">
    <name type="scientific">Dendroctonus ponderosae</name>
    <name type="common">Mountain pine beetle</name>
    <dbReference type="NCBI Taxonomy" id="77166"/>
    <lineage>
        <taxon>Eukaryota</taxon>
        <taxon>Metazoa</taxon>
        <taxon>Ecdysozoa</taxon>
        <taxon>Arthropoda</taxon>
        <taxon>Hexapoda</taxon>
        <taxon>Insecta</taxon>
        <taxon>Pterygota</taxon>
        <taxon>Neoptera</taxon>
        <taxon>Endopterygota</taxon>
        <taxon>Coleoptera</taxon>
        <taxon>Polyphaga</taxon>
        <taxon>Cucujiformia</taxon>
        <taxon>Curculionidae</taxon>
        <taxon>Scolytinae</taxon>
        <taxon>Dendroctonus</taxon>
    </lineage>
</organism>
<dbReference type="InterPro" id="IPR001254">
    <property type="entry name" value="Trypsin_dom"/>
</dbReference>
<evidence type="ECO:0000256" key="1">
    <source>
        <dbReference type="ARBA" id="ARBA00004613"/>
    </source>
</evidence>
<proteinExistence type="inferred from homology"/>
<dbReference type="EnsemblMetazoa" id="XM_019909708.1">
    <property type="protein sequence ID" value="XP_019765267.1"/>
    <property type="gene ID" value="LOC109541037"/>
</dbReference>
<feature type="signal peptide" evidence="12">
    <location>
        <begin position="1"/>
        <end position="21"/>
    </location>
</feature>
<dbReference type="PANTHER" id="PTHR24264">
    <property type="entry name" value="TRYPSIN-RELATED"/>
    <property type="match status" value="1"/>
</dbReference>
<keyword evidence="6 11" id="KW-0720">Serine protease</keyword>
<dbReference type="SMART" id="SM00680">
    <property type="entry name" value="CLIP"/>
    <property type="match status" value="1"/>
</dbReference>
<dbReference type="GO" id="GO:0006508">
    <property type="term" value="P:proteolysis"/>
    <property type="evidence" value="ECO:0007669"/>
    <property type="project" value="UniProtKB-KW"/>
</dbReference>
<feature type="domain" description="Peptidase S1" evidence="13">
    <location>
        <begin position="127"/>
        <end position="390"/>
    </location>
</feature>
<dbReference type="SMART" id="SM00020">
    <property type="entry name" value="Tryp_SPc"/>
    <property type="match status" value="1"/>
</dbReference>
<evidence type="ECO:0000256" key="2">
    <source>
        <dbReference type="ARBA" id="ARBA00022525"/>
    </source>
</evidence>
<dbReference type="FunFam" id="2.40.10.10:FF:000038">
    <property type="entry name" value="Serine protease"/>
    <property type="match status" value="1"/>
</dbReference>
<dbReference type="Gene3D" id="2.40.10.10">
    <property type="entry name" value="Trypsin-like serine proteases"/>
    <property type="match status" value="1"/>
</dbReference>
<evidence type="ECO:0000313" key="15">
    <source>
        <dbReference type="Proteomes" id="UP000019118"/>
    </source>
</evidence>
<dbReference type="Proteomes" id="UP000019118">
    <property type="component" value="Unassembled WGS sequence"/>
</dbReference>
<dbReference type="GeneID" id="109541037"/>
<dbReference type="InterPro" id="IPR018114">
    <property type="entry name" value="TRYPSIN_HIS"/>
</dbReference>
<dbReference type="InterPro" id="IPR043504">
    <property type="entry name" value="Peptidase_S1_PA_chymotrypsin"/>
</dbReference>
<comment type="subcellular location">
    <subcellularLocation>
        <location evidence="1">Secreted</location>
    </subcellularLocation>
</comment>
<evidence type="ECO:0000256" key="10">
    <source>
        <dbReference type="ARBA" id="ARBA00076468"/>
    </source>
</evidence>
<dbReference type="InterPro" id="IPR050127">
    <property type="entry name" value="Serine_Proteases_S1"/>
</dbReference>
<evidence type="ECO:0000256" key="7">
    <source>
        <dbReference type="ARBA" id="ARBA00023157"/>
    </source>
</evidence>
<evidence type="ECO:0000256" key="12">
    <source>
        <dbReference type="SAM" id="SignalP"/>
    </source>
</evidence>
<evidence type="ECO:0000256" key="3">
    <source>
        <dbReference type="ARBA" id="ARBA00022670"/>
    </source>
</evidence>
<keyword evidence="3 11" id="KW-0645">Protease</keyword>
<dbReference type="PROSITE" id="PS00134">
    <property type="entry name" value="TRYPSIN_HIS"/>
    <property type="match status" value="1"/>
</dbReference>
<reference evidence="15" key="1">
    <citation type="journal article" date="2013" name="Genome Biol.">
        <title>Draft genome of the mountain pine beetle, Dendroctonus ponderosae Hopkins, a major forest pest.</title>
        <authorList>
            <person name="Keeling C.I."/>
            <person name="Yuen M.M."/>
            <person name="Liao N.Y."/>
            <person name="Docking T.R."/>
            <person name="Chan S.K."/>
            <person name="Taylor G.A."/>
            <person name="Palmquist D.L."/>
            <person name="Jackman S.D."/>
            <person name="Nguyen A."/>
            <person name="Li M."/>
            <person name="Henderson H."/>
            <person name="Janes J.K."/>
            <person name="Zhao Y."/>
            <person name="Pandoh P."/>
            <person name="Moore R."/>
            <person name="Sperling F.A."/>
            <person name="Huber D.P."/>
            <person name="Birol I."/>
            <person name="Jones S.J."/>
            <person name="Bohlmann J."/>
        </authorList>
    </citation>
    <scope>NUCLEOTIDE SEQUENCE</scope>
</reference>
<dbReference type="InterPro" id="IPR022700">
    <property type="entry name" value="CLIP"/>
</dbReference>
<dbReference type="PROSITE" id="PS00135">
    <property type="entry name" value="TRYPSIN_SER"/>
    <property type="match status" value="1"/>
</dbReference>
<keyword evidence="2" id="KW-0964">Secreted</keyword>
<protein>
    <recommendedName>
        <fullName evidence="9">Phenoloxidase-activating factor 2</fullName>
    </recommendedName>
    <alternativeName>
        <fullName evidence="10">Prophenoloxidase-activating factor II</fullName>
    </alternativeName>
</protein>
<name>A0AAR5PWF2_DENPD</name>
<dbReference type="InterPro" id="IPR001314">
    <property type="entry name" value="Peptidase_S1A"/>
</dbReference>
<comment type="similarity">
    <text evidence="8">Belongs to the peptidase S1 family. CLIP subfamily.</text>
</comment>
<keyword evidence="7" id="KW-1015">Disulfide bond</keyword>
<evidence type="ECO:0000256" key="5">
    <source>
        <dbReference type="ARBA" id="ARBA00022801"/>
    </source>
</evidence>
<evidence type="ECO:0000256" key="6">
    <source>
        <dbReference type="ARBA" id="ARBA00022825"/>
    </source>
</evidence>
<evidence type="ECO:0000256" key="4">
    <source>
        <dbReference type="ARBA" id="ARBA00022729"/>
    </source>
</evidence>
<evidence type="ECO:0000256" key="8">
    <source>
        <dbReference type="ARBA" id="ARBA00024195"/>
    </source>
</evidence>
<dbReference type="InterPro" id="IPR033116">
    <property type="entry name" value="TRYPSIN_SER"/>
</dbReference>
<dbReference type="AlphaFoldDB" id="A0AAR5PWF2"/>
<keyword evidence="15" id="KW-1185">Reference proteome</keyword>
<feature type="chain" id="PRO_5043557605" description="Phenoloxidase-activating factor 2" evidence="12">
    <location>
        <begin position="22"/>
        <end position="393"/>
    </location>
</feature>
<evidence type="ECO:0000256" key="9">
    <source>
        <dbReference type="ARBA" id="ARBA00068096"/>
    </source>
</evidence>
<evidence type="ECO:0000256" key="11">
    <source>
        <dbReference type="RuleBase" id="RU363034"/>
    </source>
</evidence>
<accession>A0AAR5PWF2</accession>
<dbReference type="CDD" id="cd00190">
    <property type="entry name" value="Tryp_SPc"/>
    <property type="match status" value="1"/>
</dbReference>
<evidence type="ECO:0000259" key="13">
    <source>
        <dbReference type="PROSITE" id="PS50240"/>
    </source>
</evidence>
<dbReference type="SUPFAM" id="SSF50494">
    <property type="entry name" value="Trypsin-like serine proteases"/>
    <property type="match status" value="1"/>
</dbReference>
<reference evidence="14" key="2">
    <citation type="submission" date="2024-08" db="UniProtKB">
        <authorList>
            <consortium name="EnsemblMetazoa"/>
        </authorList>
    </citation>
    <scope>IDENTIFICATION</scope>
</reference>
<dbReference type="PRINTS" id="PR00722">
    <property type="entry name" value="CHYMOTRYPSIN"/>
</dbReference>
<dbReference type="GO" id="GO:0004252">
    <property type="term" value="F:serine-type endopeptidase activity"/>
    <property type="evidence" value="ECO:0007669"/>
    <property type="project" value="InterPro"/>
</dbReference>
<dbReference type="InterPro" id="IPR009003">
    <property type="entry name" value="Peptidase_S1_PA"/>
</dbReference>
<dbReference type="PROSITE" id="PS50240">
    <property type="entry name" value="TRYPSIN_DOM"/>
    <property type="match status" value="1"/>
</dbReference>
<dbReference type="KEGG" id="dpa:109541037"/>
<dbReference type="Pfam" id="PF00089">
    <property type="entry name" value="Trypsin"/>
    <property type="match status" value="1"/>
</dbReference>
<dbReference type="GO" id="GO:0005615">
    <property type="term" value="C:extracellular space"/>
    <property type="evidence" value="ECO:0007669"/>
    <property type="project" value="TreeGrafter"/>
</dbReference>